<reference evidence="2 3" key="1">
    <citation type="submission" date="2024-06" db="EMBL/GenBank/DDBJ databases">
        <title>A chromosome-level genome assembly of beet webworm, Loxostege sticticalis.</title>
        <authorList>
            <person name="Zhang Y."/>
        </authorList>
    </citation>
    <scope>NUCLEOTIDE SEQUENCE [LARGE SCALE GENOMIC DNA]</scope>
    <source>
        <strain evidence="2">AQ026</strain>
        <tissue evidence="2">Whole body</tissue>
    </source>
</reference>
<dbReference type="EMBL" id="JBEUOH010000013">
    <property type="protein sequence ID" value="KAL0880005.1"/>
    <property type="molecule type" value="Genomic_DNA"/>
</dbReference>
<protein>
    <submittedName>
        <fullName evidence="2">Uncharacterized protein</fullName>
    </submittedName>
</protein>
<organism evidence="2 3">
    <name type="scientific">Loxostege sticticalis</name>
    <name type="common">Beet webworm moth</name>
    <dbReference type="NCBI Taxonomy" id="481309"/>
    <lineage>
        <taxon>Eukaryota</taxon>
        <taxon>Metazoa</taxon>
        <taxon>Ecdysozoa</taxon>
        <taxon>Arthropoda</taxon>
        <taxon>Hexapoda</taxon>
        <taxon>Insecta</taxon>
        <taxon>Pterygota</taxon>
        <taxon>Neoptera</taxon>
        <taxon>Endopterygota</taxon>
        <taxon>Lepidoptera</taxon>
        <taxon>Glossata</taxon>
        <taxon>Ditrysia</taxon>
        <taxon>Pyraloidea</taxon>
        <taxon>Crambidae</taxon>
        <taxon>Pyraustinae</taxon>
        <taxon>Loxostege</taxon>
    </lineage>
</organism>
<gene>
    <name evidence="2" type="ORF">ABMA27_002511</name>
</gene>
<evidence type="ECO:0000256" key="1">
    <source>
        <dbReference type="SAM" id="MobiDB-lite"/>
    </source>
</evidence>
<comment type="caution">
    <text evidence="2">The sequence shown here is derived from an EMBL/GenBank/DDBJ whole genome shotgun (WGS) entry which is preliminary data.</text>
</comment>
<name>A0ABR3HTW2_LOXSC</name>
<keyword evidence="3" id="KW-1185">Reference proteome</keyword>
<proteinExistence type="predicted"/>
<sequence>MIDMCTCSNKCSSKQGFESLRLYSFPKKLLVAISVVVIVAMCLRPAEAASIEHKRHRGLHENMKPTKEAGASRIEALMKDHKRRHQGQQKNGTHTTKDTPGTLRRQTDPYERARIKIENKVSYTKDNFDERRKELKESGDYGSGMPVWLPKTNFVDIHFHNYRISHKNEATKSKRIFVFLIRKLYKSLLEYHELFKRFKVVEVVTPDTQITSYNVKRQDIFTKTTDDLYSTIEDIKDAMISVKMPAPKINLAKMKLDTIKPKVDAARYLKNDDILLRAYGNLLDNWHLEFNCSKFRKTGRSRKVALHRCVQYENNLREKRNKRKRNKRKKQGNSA</sequence>
<evidence type="ECO:0000313" key="2">
    <source>
        <dbReference type="EMBL" id="KAL0880005.1"/>
    </source>
</evidence>
<dbReference type="Proteomes" id="UP001549920">
    <property type="component" value="Unassembled WGS sequence"/>
</dbReference>
<accession>A0ABR3HTW2</accession>
<evidence type="ECO:0000313" key="3">
    <source>
        <dbReference type="Proteomes" id="UP001549920"/>
    </source>
</evidence>
<feature type="region of interest" description="Disordered" evidence="1">
    <location>
        <begin position="80"/>
        <end position="109"/>
    </location>
</feature>